<dbReference type="InterPro" id="IPR020015">
    <property type="entry name" value="Decahaem_cyt-c_DmsE"/>
</dbReference>
<evidence type="ECO:0000259" key="4">
    <source>
        <dbReference type="Pfam" id="PF22678"/>
    </source>
</evidence>
<organism evidence="5 6">
    <name type="scientific">Afifella marina DSM 2698</name>
    <dbReference type="NCBI Taxonomy" id="1120955"/>
    <lineage>
        <taxon>Bacteria</taxon>
        <taxon>Pseudomonadati</taxon>
        <taxon>Pseudomonadota</taxon>
        <taxon>Alphaproteobacteria</taxon>
        <taxon>Hyphomicrobiales</taxon>
        <taxon>Afifellaceae</taxon>
        <taxon>Afifella</taxon>
    </lineage>
</organism>
<keyword evidence="2" id="KW-1133">Transmembrane helix</keyword>
<dbReference type="STRING" id="1120955.SAMN03080610_01388"/>
<dbReference type="InterPro" id="IPR053875">
    <property type="entry name" value="Cytochrom_c_NrfB-like_dom"/>
</dbReference>
<dbReference type="Pfam" id="PF22678">
    <property type="entry name" value="Cytochrom_c_NrfB-like"/>
    <property type="match status" value="1"/>
</dbReference>
<dbReference type="OrthoDB" id="9814800at2"/>
<dbReference type="PANTHER" id="PTHR35038">
    <property type="entry name" value="DISSIMILATORY SULFITE REDUCTASE SIRA"/>
    <property type="match status" value="1"/>
</dbReference>
<keyword evidence="2" id="KW-0812">Transmembrane</keyword>
<dbReference type="InterPro" id="IPR051829">
    <property type="entry name" value="Multiheme_Cytochr_ET"/>
</dbReference>
<evidence type="ECO:0000313" key="5">
    <source>
        <dbReference type="EMBL" id="SCZ31630.1"/>
    </source>
</evidence>
<dbReference type="NCBIfam" id="TIGR03508">
    <property type="entry name" value="decahem_SO"/>
    <property type="match status" value="1"/>
</dbReference>
<evidence type="ECO:0000313" key="6">
    <source>
        <dbReference type="Proteomes" id="UP000199347"/>
    </source>
</evidence>
<feature type="transmembrane region" description="Helical" evidence="2">
    <location>
        <begin position="21"/>
        <end position="39"/>
    </location>
</feature>
<dbReference type="NCBIfam" id="TIGR01905">
    <property type="entry name" value="paired_CXXCH_1"/>
    <property type="match status" value="2"/>
</dbReference>
<reference evidence="5 6" key="1">
    <citation type="submission" date="2016-10" db="EMBL/GenBank/DDBJ databases">
        <authorList>
            <person name="de Groot N.N."/>
        </authorList>
    </citation>
    <scope>NUCLEOTIDE SEQUENCE [LARGE SCALE GENOMIC DNA]</scope>
    <source>
        <strain evidence="5 6">DSM 2698</strain>
    </source>
</reference>
<feature type="domain" description="Doubled CXXCH motif" evidence="3">
    <location>
        <begin position="283"/>
        <end position="320"/>
    </location>
</feature>
<accession>A0A1G5N4P7</accession>
<gene>
    <name evidence="5" type="ORF">SAMN03080610_01388</name>
</gene>
<evidence type="ECO:0000256" key="1">
    <source>
        <dbReference type="ARBA" id="ARBA00022729"/>
    </source>
</evidence>
<dbReference type="Proteomes" id="UP000199347">
    <property type="component" value="Unassembled WGS sequence"/>
</dbReference>
<dbReference type="Gene3D" id="3.90.10.10">
    <property type="entry name" value="Cytochrome C3"/>
    <property type="match status" value="2"/>
</dbReference>
<proteinExistence type="predicted"/>
<keyword evidence="1" id="KW-0732">Signal</keyword>
<name>A0A1G5N4P7_AFIMA</name>
<dbReference type="InterPro" id="IPR010177">
    <property type="entry name" value="Paired_CXXCH_1"/>
</dbReference>
<keyword evidence="2" id="KW-0472">Membrane</keyword>
<dbReference type="Pfam" id="PF09699">
    <property type="entry name" value="Paired_CXXCH_1"/>
    <property type="match status" value="2"/>
</dbReference>
<evidence type="ECO:0000259" key="3">
    <source>
        <dbReference type="Pfam" id="PF09699"/>
    </source>
</evidence>
<dbReference type="InterPro" id="IPR036280">
    <property type="entry name" value="Multihaem_cyt_sf"/>
</dbReference>
<evidence type="ECO:0000256" key="2">
    <source>
        <dbReference type="SAM" id="Phobius"/>
    </source>
</evidence>
<protein>
    <submittedName>
        <fullName evidence="5">Decaheme c-type cytochrome, DmsE family</fullName>
    </submittedName>
</protein>
<sequence>MILASGVGRAISIALSAGRRPAIAIFLIPIVLLAAAVFVPDSARTQTADTAQMAMDLLSREDTLKDLPRQDVLQVKASGAAVGAHYVGSEPCRLCHAGSFDEFKLTVMGRLLESGHHTVGGKMECESCHGPGSSHVNAGGGRNDIGTGVIRSFRANDPRSSAADINGICLTCHEKGDRTYWRGSVHQTRGVACTNCHTVMRRTSPRMQMAKGNVMDTCFQCHKDRRAHSVRTAHMPMREGKMDCGSCHNPHGGPHDKMLKEATVNDVCYTCHADKRGPFLFEHPPVRENCLNCHEPHGSMNRNLLTVMRPRLCQRCHTPGRHLGNPALGISSNRYMVNSACQNCHTNIHGSNSPSGRRWHR</sequence>
<keyword evidence="6" id="KW-1185">Reference proteome</keyword>
<feature type="domain" description="Cytochrome c-type protein NrfB-like" evidence="4">
    <location>
        <begin position="125"/>
        <end position="221"/>
    </location>
</feature>
<dbReference type="AlphaFoldDB" id="A0A1G5N4P7"/>
<dbReference type="SUPFAM" id="SSF48695">
    <property type="entry name" value="Multiheme cytochromes"/>
    <property type="match status" value="1"/>
</dbReference>
<feature type="domain" description="Doubled CXXCH motif" evidence="3">
    <location>
        <begin position="234"/>
        <end position="276"/>
    </location>
</feature>
<dbReference type="EMBL" id="FMVW01000002">
    <property type="protein sequence ID" value="SCZ31630.1"/>
    <property type="molecule type" value="Genomic_DNA"/>
</dbReference>